<dbReference type="EMBL" id="QKKF02019433">
    <property type="protein sequence ID" value="RZF39996.1"/>
    <property type="molecule type" value="Genomic_DNA"/>
</dbReference>
<sequence length="337" mass="37267">MATPLIEFEDPESGERSSVIDLAIERQLKELSKVDRSTDSSSNPTSSAQTTTCLLDLDFIGTAEKSEPIQQKGSINSTSAQLISNDVSSTADVLVSNSVTLDKLVDIGVPSDCQKQNTLMKQEGHSKNGPTLEFLASEFKKNAIVICDRDPEKSNGLPKETVILYADPISMLFQYASKHRLKNPCFVEEKFDKSFRVKCSFSGVEGEGAGHRKAIAKKQAAENCLKNFNTAMLNKHPIELSKFTKEPDTVSTLTNINKRINNNCKPSNAIGELYEHAAKFLNARPQFESSEENGRIRTYTVTCSYLSYSESCTDKSKQKAKMEAASKVYEKLMSDSK</sequence>
<keyword evidence="1 2" id="KW-0694">RNA-binding</keyword>
<dbReference type="GO" id="GO:0003725">
    <property type="term" value="F:double-stranded RNA binding"/>
    <property type="evidence" value="ECO:0007669"/>
    <property type="project" value="TreeGrafter"/>
</dbReference>
<dbReference type="GO" id="GO:0035197">
    <property type="term" value="F:siRNA binding"/>
    <property type="evidence" value="ECO:0007669"/>
    <property type="project" value="TreeGrafter"/>
</dbReference>
<dbReference type="SUPFAM" id="SSF54768">
    <property type="entry name" value="dsRNA-binding domain-like"/>
    <property type="match status" value="2"/>
</dbReference>
<dbReference type="GO" id="GO:0070578">
    <property type="term" value="C:RISC-loading complex"/>
    <property type="evidence" value="ECO:0007669"/>
    <property type="project" value="TreeGrafter"/>
</dbReference>
<organism evidence="4 5">
    <name type="scientific">Laodelphax striatellus</name>
    <name type="common">Small brown planthopper</name>
    <name type="synonym">Delphax striatella</name>
    <dbReference type="NCBI Taxonomy" id="195883"/>
    <lineage>
        <taxon>Eukaryota</taxon>
        <taxon>Metazoa</taxon>
        <taxon>Ecdysozoa</taxon>
        <taxon>Arthropoda</taxon>
        <taxon>Hexapoda</taxon>
        <taxon>Insecta</taxon>
        <taxon>Pterygota</taxon>
        <taxon>Neoptera</taxon>
        <taxon>Paraneoptera</taxon>
        <taxon>Hemiptera</taxon>
        <taxon>Auchenorrhyncha</taxon>
        <taxon>Fulgoroidea</taxon>
        <taxon>Delphacidae</taxon>
        <taxon>Criomorphinae</taxon>
        <taxon>Laodelphax</taxon>
    </lineage>
</organism>
<proteinExistence type="predicted"/>
<name>A0A482X310_LAOST</name>
<protein>
    <recommendedName>
        <fullName evidence="3">DRBM domain-containing protein</fullName>
    </recommendedName>
</protein>
<gene>
    <name evidence="4" type="ORF">LSTR_LSTR002399</name>
</gene>
<dbReference type="Proteomes" id="UP000291343">
    <property type="component" value="Unassembled WGS sequence"/>
</dbReference>
<dbReference type="GO" id="GO:0030422">
    <property type="term" value="P:siRNA processing"/>
    <property type="evidence" value="ECO:0007669"/>
    <property type="project" value="TreeGrafter"/>
</dbReference>
<dbReference type="SMART" id="SM00358">
    <property type="entry name" value="DSRM"/>
    <property type="match status" value="2"/>
</dbReference>
<dbReference type="PANTHER" id="PTHR46205:SF3">
    <property type="entry name" value="LOQUACIOUS, ISOFORM B"/>
    <property type="match status" value="1"/>
</dbReference>
<evidence type="ECO:0000256" key="1">
    <source>
        <dbReference type="ARBA" id="ARBA00022884"/>
    </source>
</evidence>
<dbReference type="InParanoid" id="A0A482X310"/>
<reference evidence="4 5" key="1">
    <citation type="journal article" date="2017" name="Gigascience">
        <title>Genome sequence of the small brown planthopper, Laodelphax striatellus.</title>
        <authorList>
            <person name="Zhu J."/>
            <person name="Jiang F."/>
            <person name="Wang X."/>
            <person name="Yang P."/>
            <person name="Bao Y."/>
            <person name="Zhao W."/>
            <person name="Wang W."/>
            <person name="Lu H."/>
            <person name="Wang Q."/>
            <person name="Cui N."/>
            <person name="Li J."/>
            <person name="Chen X."/>
            <person name="Luo L."/>
            <person name="Yu J."/>
            <person name="Kang L."/>
            <person name="Cui F."/>
        </authorList>
    </citation>
    <scope>NUCLEOTIDE SEQUENCE [LARGE SCALE GENOMIC DNA]</scope>
    <source>
        <strain evidence="4">Lst14</strain>
    </source>
</reference>
<dbReference type="GO" id="GO:0016442">
    <property type="term" value="C:RISC complex"/>
    <property type="evidence" value="ECO:0007669"/>
    <property type="project" value="TreeGrafter"/>
</dbReference>
<evidence type="ECO:0000259" key="3">
    <source>
        <dbReference type="PROSITE" id="PS50137"/>
    </source>
</evidence>
<dbReference type="SMR" id="A0A482X310"/>
<dbReference type="Gene3D" id="3.30.160.20">
    <property type="match status" value="2"/>
</dbReference>
<dbReference type="AlphaFoldDB" id="A0A482X310"/>
<feature type="domain" description="DRBM" evidence="3">
    <location>
        <begin position="167"/>
        <end position="230"/>
    </location>
</feature>
<comment type="caution">
    <text evidence="4">The sequence shown here is derived from an EMBL/GenBank/DDBJ whole genome shotgun (WGS) entry which is preliminary data.</text>
</comment>
<dbReference type="InterPro" id="IPR014720">
    <property type="entry name" value="dsRBD_dom"/>
</dbReference>
<dbReference type="PROSITE" id="PS50137">
    <property type="entry name" value="DS_RBD"/>
    <property type="match status" value="1"/>
</dbReference>
<dbReference type="PANTHER" id="PTHR46205">
    <property type="entry name" value="LOQUACIOUS, ISOFORM B"/>
    <property type="match status" value="1"/>
</dbReference>
<evidence type="ECO:0000256" key="2">
    <source>
        <dbReference type="PROSITE-ProRule" id="PRU00266"/>
    </source>
</evidence>
<evidence type="ECO:0000313" key="4">
    <source>
        <dbReference type="EMBL" id="RZF39996.1"/>
    </source>
</evidence>
<evidence type="ECO:0000313" key="5">
    <source>
        <dbReference type="Proteomes" id="UP000291343"/>
    </source>
</evidence>
<dbReference type="GO" id="GO:0005737">
    <property type="term" value="C:cytoplasm"/>
    <property type="evidence" value="ECO:0007669"/>
    <property type="project" value="TreeGrafter"/>
</dbReference>
<keyword evidence="5" id="KW-1185">Reference proteome</keyword>
<dbReference type="Pfam" id="PF00035">
    <property type="entry name" value="dsrm"/>
    <property type="match status" value="1"/>
</dbReference>
<dbReference type="OrthoDB" id="10529768at2759"/>
<dbReference type="GO" id="GO:0070920">
    <property type="term" value="P:regulation of regulatory ncRNA processing"/>
    <property type="evidence" value="ECO:0007669"/>
    <property type="project" value="TreeGrafter"/>
</dbReference>
<accession>A0A482X310</accession>
<dbReference type="GO" id="GO:0005634">
    <property type="term" value="C:nucleus"/>
    <property type="evidence" value="ECO:0007669"/>
    <property type="project" value="TreeGrafter"/>
</dbReference>
<dbReference type="InterPro" id="IPR051247">
    <property type="entry name" value="RLC_Component"/>
</dbReference>